<evidence type="ECO:0000313" key="6">
    <source>
        <dbReference type="EMBL" id="GAU98982.1"/>
    </source>
</evidence>
<evidence type="ECO:0000256" key="3">
    <source>
        <dbReference type="ARBA" id="ARBA00022771"/>
    </source>
</evidence>
<sequence length="177" mass="20486">MVNFLVCFQVSCRQTARKLIVGSYKERKLQVIKELASVDGRFPLTLDMWKASARKQSYLVITLHWINSRWKMRDIIIDFIYIPKEHSGEHMKDVTIDALRKYKSAHKAFGVSTDGALSMVKVSELLQKEMEVDKRNQSKNLPEVPWFWNCCAAHTVHLVAKVATKKKDGQSSRFEPM</sequence>
<comment type="caution">
    <text evidence="6">The sequence shown here is derived from an EMBL/GenBank/DDBJ whole genome shotgun (WGS) entry which is preliminary data.</text>
</comment>
<keyword evidence="3" id="KW-0863">Zinc-finger</keyword>
<dbReference type="InterPro" id="IPR052035">
    <property type="entry name" value="ZnF_BED_domain_contain"/>
</dbReference>
<keyword evidence="4" id="KW-0862">Zinc</keyword>
<evidence type="ECO:0000256" key="1">
    <source>
        <dbReference type="ARBA" id="ARBA00004123"/>
    </source>
</evidence>
<evidence type="ECO:0000256" key="5">
    <source>
        <dbReference type="ARBA" id="ARBA00023242"/>
    </source>
</evidence>
<dbReference type="Proteomes" id="UP000186922">
    <property type="component" value="Unassembled WGS sequence"/>
</dbReference>
<dbReference type="AlphaFoldDB" id="A0A1D1VFZ0"/>
<comment type="subcellular location">
    <subcellularLocation>
        <location evidence="1">Nucleus</location>
    </subcellularLocation>
</comment>
<dbReference type="PANTHER" id="PTHR46481">
    <property type="entry name" value="ZINC FINGER BED DOMAIN-CONTAINING PROTEIN 4"/>
    <property type="match status" value="1"/>
</dbReference>
<dbReference type="SUPFAM" id="SSF53098">
    <property type="entry name" value="Ribonuclease H-like"/>
    <property type="match status" value="1"/>
</dbReference>
<gene>
    <name evidence="6" type="primary">RvY_10048-1</name>
    <name evidence="6" type="synonym">RvY_10048.1</name>
    <name evidence="6" type="ORF">RvY_10048</name>
</gene>
<proteinExistence type="predicted"/>
<protein>
    <recommendedName>
        <fullName evidence="8">DUF659 domain-containing protein</fullName>
    </recommendedName>
</protein>
<keyword evidence="2" id="KW-0479">Metal-binding</keyword>
<evidence type="ECO:0000313" key="7">
    <source>
        <dbReference type="Proteomes" id="UP000186922"/>
    </source>
</evidence>
<dbReference type="InterPro" id="IPR012337">
    <property type="entry name" value="RNaseH-like_sf"/>
</dbReference>
<dbReference type="GO" id="GO:0008270">
    <property type="term" value="F:zinc ion binding"/>
    <property type="evidence" value="ECO:0007669"/>
    <property type="project" value="UniProtKB-KW"/>
</dbReference>
<dbReference type="GO" id="GO:0005634">
    <property type="term" value="C:nucleus"/>
    <property type="evidence" value="ECO:0007669"/>
    <property type="project" value="UniProtKB-SubCell"/>
</dbReference>
<keyword evidence="5" id="KW-0539">Nucleus</keyword>
<dbReference type="OrthoDB" id="117690at2759"/>
<evidence type="ECO:0000256" key="2">
    <source>
        <dbReference type="ARBA" id="ARBA00022723"/>
    </source>
</evidence>
<dbReference type="PANTHER" id="PTHR46481:SF10">
    <property type="entry name" value="ZINC FINGER BED DOMAIN-CONTAINING PROTEIN 39"/>
    <property type="match status" value="1"/>
</dbReference>
<organism evidence="6 7">
    <name type="scientific">Ramazzottius varieornatus</name>
    <name type="common">Water bear</name>
    <name type="synonym">Tardigrade</name>
    <dbReference type="NCBI Taxonomy" id="947166"/>
    <lineage>
        <taxon>Eukaryota</taxon>
        <taxon>Metazoa</taxon>
        <taxon>Ecdysozoa</taxon>
        <taxon>Tardigrada</taxon>
        <taxon>Eutardigrada</taxon>
        <taxon>Parachela</taxon>
        <taxon>Hypsibioidea</taxon>
        <taxon>Ramazzottiidae</taxon>
        <taxon>Ramazzottius</taxon>
    </lineage>
</organism>
<keyword evidence="7" id="KW-1185">Reference proteome</keyword>
<accession>A0A1D1VFZ0</accession>
<name>A0A1D1VFZ0_RAMVA</name>
<dbReference type="EMBL" id="BDGG01000005">
    <property type="protein sequence ID" value="GAU98982.1"/>
    <property type="molecule type" value="Genomic_DNA"/>
</dbReference>
<evidence type="ECO:0000256" key="4">
    <source>
        <dbReference type="ARBA" id="ARBA00022833"/>
    </source>
</evidence>
<evidence type="ECO:0008006" key="8">
    <source>
        <dbReference type="Google" id="ProtNLM"/>
    </source>
</evidence>
<dbReference type="STRING" id="947166.A0A1D1VFZ0"/>
<reference evidence="6 7" key="1">
    <citation type="journal article" date="2016" name="Nat. Commun.">
        <title>Extremotolerant tardigrade genome and improved radiotolerance of human cultured cells by tardigrade-unique protein.</title>
        <authorList>
            <person name="Hashimoto T."/>
            <person name="Horikawa D.D."/>
            <person name="Saito Y."/>
            <person name="Kuwahara H."/>
            <person name="Kozuka-Hata H."/>
            <person name="Shin-I T."/>
            <person name="Minakuchi Y."/>
            <person name="Ohishi K."/>
            <person name="Motoyama A."/>
            <person name="Aizu T."/>
            <person name="Enomoto A."/>
            <person name="Kondo K."/>
            <person name="Tanaka S."/>
            <person name="Hara Y."/>
            <person name="Koshikawa S."/>
            <person name="Sagara H."/>
            <person name="Miura T."/>
            <person name="Yokobori S."/>
            <person name="Miyagawa K."/>
            <person name="Suzuki Y."/>
            <person name="Kubo T."/>
            <person name="Oyama M."/>
            <person name="Kohara Y."/>
            <person name="Fujiyama A."/>
            <person name="Arakawa K."/>
            <person name="Katayama T."/>
            <person name="Toyoda A."/>
            <person name="Kunieda T."/>
        </authorList>
    </citation>
    <scope>NUCLEOTIDE SEQUENCE [LARGE SCALE GENOMIC DNA]</scope>
    <source>
        <strain evidence="6 7">YOKOZUNA-1</strain>
    </source>
</reference>